<accession>A0A265UVB0</accession>
<comment type="caution">
    <text evidence="2">The sequence shown here is derived from an EMBL/GenBank/DDBJ whole genome shotgun (WGS) entry which is preliminary data.</text>
</comment>
<dbReference type="EMBL" id="NGJN01000003">
    <property type="protein sequence ID" value="OZV69238.1"/>
    <property type="molecule type" value="Genomic_DNA"/>
</dbReference>
<evidence type="ECO:0000313" key="3">
    <source>
        <dbReference type="Proteomes" id="UP000216840"/>
    </source>
</evidence>
<dbReference type="OrthoDB" id="9771846at2"/>
<dbReference type="GO" id="GO:0016757">
    <property type="term" value="F:glycosyltransferase activity"/>
    <property type="evidence" value="ECO:0007669"/>
    <property type="project" value="InterPro"/>
</dbReference>
<protein>
    <recommendedName>
        <fullName evidence="1">Glycosyl transferase family 1 domain-containing protein</fullName>
    </recommendedName>
</protein>
<dbReference type="AlphaFoldDB" id="A0A265UVB0"/>
<evidence type="ECO:0000313" key="2">
    <source>
        <dbReference type="EMBL" id="OZV69238.1"/>
    </source>
</evidence>
<evidence type="ECO:0000259" key="1">
    <source>
        <dbReference type="Pfam" id="PF00534"/>
    </source>
</evidence>
<feature type="domain" description="Glycosyl transferase family 1" evidence="1">
    <location>
        <begin position="270"/>
        <end position="373"/>
    </location>
</feature>
<dbReference type="PANTHER" id="PTHR12526">
    <property type="entry name" value="GLYCOSYLTRANSFERASE"/>
    <property type="match status" value="1"/>
</dbReference>
<dbReference type="SUPFAM" id="SSF53756">
    <property type="entry name" value="UDP-Glycosyltransferase/glycogen phosphorylase"/>
    <property type="match status" value="1"/>
</dbReference>
<name>A0A265UVB0_9FLAO</name>
<dbReference type="Pfam" id="PF00534">
    <property type="entry name" value="Glycos_transf_1"/>
    <property type="match status" value="1"/>
</dbReference>
<dbReference type="RefSeq" id="WP_094968011.1">
    <property type="nucleotide sequence ID" value="NZ_NGJN01000003.1"/>
</dbReference>
<dbReference type="Proteomes" id="UP000216840">
    <property type="component" value="Unassembled WGS sequence"/>
</dbReference>
<gene>
    <name evidence="2" type="ORF">CA834_07215</name>
</gene>
<reference evidence="2 3" key="1">
    <citation type="submission" date="2017-05" db="EMBL/GenBank/DDBJ databases">
        <title>The draft genome sequence of Idiomarina salinarum WNB302.</title>
        <authorList>
            <person name="Sun Y."/>
            <person name="Chen B."/>
            <person name="Du Z."/>
        </authorList>
    </citation>
    <scope>NUCLEOTIDE SEQUENCE [LARGE SCALE GENOMIC DNA]</scope>
    <source>
        <strain evidence="2 3">WNB302</strain>
    </source>
</reference>
<dbReference type="InterPro" id="IPR001296">
    <property type="entry name" value="Glyco_trans_1"/>
</dbReference>
<proteinExistence type="predicted"/>
<sequence length="398" mass="45464">MSKKLLIVEESLRDLKAHWFEYIKHIAKEADNLGWSTQVACHKAVDQEIKKELKCLPVFKHARYLDSGKKKLPGEHYYGFVLHSIRAFRAITKTIKHTAFDFVFCPTVTVHHLLAWYVLLKIYPQQIKKLCLFFVTNPGMYNSDTQKISYPKSSKILGYLLAKFKPYVHSGQVVMGVETKAAKTEFEHISGVKFQLFPHPVPFNLEQEQVLNDQLHLACYGFARYEKGSDLLQEAILEVLSMQEVPKAHFSIQWTDDFVLPNGELCPINEALKTSNQVSIIDKPLNSSEYQSLLKRTDIMLLPYRNASYYARVSRVAIEATNMGIPCVFTKGGWLQETISTYGAGIGIRDESVDDLVMAIKEMISNFNAYKKQATEKKAISIAYFEPINFCEQLLNGE</sequence>
<organism evidence="2 3">
    <name type="scientific">Winogradskyella aurantia</name>
    <dbReference type="NCBI Taxonomy" id="1915063"/>
    <lineage>
        <taxon>Bacteria</taxon>
        <taxon>Pseudomonadati</taxon>
        <taxon>Bacteroidota</taxon>
        <taxon>Flavobacteriia</taxon>
        <taxon>Flavobacteriales</taxon>
        <taxon>Flavobacteriaceae</taxon>
        <taxon>Winogradskyella</taxon>
    </lineage>
</organism>
<keyword evidence="3" id="KW-1185">Reference proteome</keyword>
<dbReference type="Gene3D" id="3.40.50.2000">
    <property type="entry name" value="Glycogen Phosphorylase B"/>
    <property type="match status" value="1"/>
</dbReference>